<evidence type="ECO:0000313" key="4">
    <source>
        <dbReference type="EMBL" id="MDR7359205.1"/>
    </source>
</evidence>
<reference evidence="4 5" key="1">
    <citation type="submission" date="2023-07" db="EMBL/GenBank/DDBJ databases">
        <title>Sequencing the genomes of 1000 actinobacteria strains.</title>
        <authorList>
            <person name="Klenk H.-P."/>
        </authorList>
    </citation>
    <scope>NUCLEOTIDE SEQUENCE [LARGE SCALE GENOMIC DNA]</scope>
    <source>
        <strain evidence="4 5">DSM 20167</strain>
    </source>
</reference>
<dbReference type="Gene3D" id="3.40.50.720">
    <property type="entry name" value="NAD(P)-binding Rossmann-like Domain"/>
    <property type="match status" value="1"/>
</dbReference>
<evidence type="ECO:0000313" key="5">
    <source>
        <dbReference type="Proteomes" id="UP001183817"/>
    </source>
</evidence>
<gene>
    <name evidence="4" type="ORF">J2S64_002896</name>
</gene>
<dbReference type="Pfam" id="PF02625">
    <property type="entry name" value="XdhC_CoxI"/>
    <property type="match status" value="1"/>
</dbReference>
<accession>A0ABU2BKR0</accession>
<dbReference type="Proteomes" id="UP001183817">
    <property type="component" value="Unassembled WGS sequence"/>
</dbReference>
<feature type="region of interest" description="Disordered" evidence="1">
    <location>
        <begin position="382"/>
        <end position="403"/>
    </location>
</feature>
<proteinExistence type="predicted"/>
<evidence type="ECO:0000259" key="3">
    <source>
        <dbReference type="Pfam" id="PF13478"/>
    </source>
</evidence>
<dbReference type="InterPro" id="IPR027051">
    <property type="entry name" value="XdhC_Rossmann_dom"/>
</dbReference>
<feature type="domain" description="XdhC Rossmann" evidence="3">
    <location>
        <begin position="211"/>
        <end position="357"/>
    </location>
</feature>
<evidence type="ECO:0000259" key="2">
    <source>
        <dbReference type="Pfam" id="PF02625"/>
    </source>
</evidence>
<dbReference type="EMBL" id="JAVDYI010000001">
    <property type="protein sequence ID" value="MDR7359205.1"/>
    <property type="molecule type" value="Genomic_DNA"/>
</dbReference>
<dbReference type="PANTHER" id="PTHR30388:SF4">
    <property type="entry name" value="MOLYBDENUM COFACTOR INSERTION CHAPERONE PAOD"/>
    <property type="match status" value="1"/>
</dbReference>
<protein>
    <submittedName>
        <fullName evidence="4">Xanthine dehydrogenase accessory factor</fullName>
    </submittedName>
</protein>
<dbReference type="Pfam" id="PF13478">
    <property type="entry name" value="XdhC_C"/>
    <property type="match status" value="1"/>
</dbReference>
<name>A0ABU2BKR0_9MICC</name>
<organism evidence="4 5">
    <name type="scientific">Paeniglutamicibacter sulfureus</name>
    <dbReference type="NCBI Taxonomy" id="43666"/>
    <lineage>
        <taxon>Bacteria</taxon>
        <taxon>Bacillati</taxon>
        <taxon>Actinomycetota</taxon>
        <taxon>Actinomycetes</taxon>
        <taxon>Micrococcales</taxon>
        <taxon>Micrococcaceae</taxon>
        <taxon>Paeniglutamicibacter</taxon>
    </lineage>
</organism>
<evidence type="ECO:0000256" key="1">
    <source>
        <dbReference type="SAM" id="MobiDB-lite"/>
    </source>
</evidence>
<dbReference type="PANTHER" id="PTHR30388">
    <property type="entry name" value="ALDEHYDE OXIDOREDUCTASE MOLYBDENUM COFACTOR ASSEMBLY PROTEIN"/>
    <property type="match status" value="1"/>
</dbReference>
<keyword evidence="5" id="KW-1185">Reference proteome</keyword>
<sequence length="403" mass="41735">MLNLHSALNTSMTAVGESFAVATIVDTRGSTPHPRGTSMLIHEDGRITGSLSGGCIDAAVHTAALEAMAQGTSRREHYGYSPTDPFATGLMCGGEVDVHIAPFDAGSSMHRLLETYASLPSAEPVALVRRIDAGSSDWTLISDPSTLSVSGLAGLVAPLAGEDGSSQTARLCFPLIAAGRTGVIKLDQESGSCSAGAVELFVESRLAPPRMIVFGANSYAEELLKLAPALGYSSTLCDARAAFTLQPRFGVADEISTLWPHDYLAGEIAARRVDERTVLCVLTHDPKFDIPLLALALGQPLAYVGAMGSRTSHESRMSELRAAAVPEKTLATLHSPIGLDLQAATPGEVAIGIAAEIIASRSPLATGSALNTLSGPIHGGIPGSLSANEASHQPANPEAPAWT</sequence>
<comment type="caution">
    <text evidence="4">The sequence shown here is derived from an EMBL/GenBank/DDBJ whole genome shotgun (WGS) entry which is preliminary data.</text>
</comment>
<dbReference type="InterPro" id="IPR052698">
    <property type="entry name" value="MoCofactor_Util/Proc"/>
</dbReference>
<dbReference type="InterPro" id="IPR003777">
    <property type="entry name" value="XdhC_CoxI"/>
</dbReference>
<feature type="domain" description="XdhC- CoxI" evidence="2">
    <location>
        <begin position="15"/>
        <end position="79"/>
    </location>
</feature>
<feature type="compositionally biased region" description="Polar residues" evidence="1">
    <location>
        <begin position="385"/>
        <end position="394"/>
    </location>
</feature>
<dbReference type="RefSeq" id="WP_310291540.1">
    <property type="nucleotide sequence ID" value="NZ_BAAAWO010000001.1"/>
</dbReference>